<feature type="domain" description="Pyrroline-5-carboxylate reductase catalytic N-terminal" evidence="8">
    <location>
        <begin position="3"/>
        <end position="94"/>
    </location>
</feature>
<dbReference type="GO" id="GO:0004735">
    <property type="term" value="F:pyrroline-5-carboxylate reductase activity"/>
    <property type="evidence" value="ECO:0007669"/>
    <property type="project" value="UniProtKB-UniRule"/>
</dbReference>
<evidence type="ECO:0000256" key="4">
    <source>
        <dbReference type="HAMAP-Rule" id="MF_01925"/>
    </source>
</evidence>
<dbReference type="InterPro" id="IPR053790">
    <property type="entry name" value="P5CR-like_CS"/>
</dbReference>
<dbReference type="SUPFAM" id="SSF48179">
    <property type="entry name" value="6-phosphogluconate dehydrogenase C-terminal domain-like"/>
    <property type="match status" value="1"/>
</dbReference>
<dbReference type="EC" id="1.5.1.2" evidence="4 5"/>
<evidence type="ECO:0000256" key="5">
    <source>
        <dbReference type="NCBIfam" id="TIGR00112"/>
    </source>
</evidence>
<feature type="domain" description="Pyrroline-5-carboxylate reductase dimerisation" evidence="9">
    <location>
        <begin position="159"/>
        <end position="263"/>
    </location>
</feature>
<evidence type="ECO:0000313" key="10">
    <source>
        <dbReference type="EMBL" id="EPR34598.1"/>
    </source>
</evidence>
<evidence type="ECO:0000256" key="7">
    <source>
        <dbReference type="RuleBase" id="RU003903"/>
    </source>
</evidence>
<dbReference type="GO" id="GO:0055129">
    <property type="term" value="P:L-proline biosynthetic process"/>
    <property type="evidence" value="ECO:0007669"/>
    <property type="project" value="UniProtKB-UniRule"/>
</dbReference>
<dbReference type="Gene3D" id="1.10.3730.10">
    <property type="entry name" value="ProC C-terminal domain-like"/>
    <property type="match status" value="1"/>
</dbReference>
<evidence type="ECO:0000313" key="11">
    <source>
        <dbReference type="Proteomes" id="UP000014975"/>
    </source>
</evidence>
<comment type="similarity">
    <text evidence="1 4 7">Belongs to the pyrroline-5-carboxylate reductase family.</text>
</comment>
<keyword evidence="4 7" id="KW-0641">Proline biosynthesis</keyword>
<name>S7UQL0_9BACT</name>
<dbReference type="InterPro" id="IPR029036">
    <property type="entry name" value="P5CR_dimer"/>
</dbReference>
<dbReference type="PROSITE" id="PS00521">
    <property type="entry name" value="P5CR"/>
    <property type="match status" value="1"/>
</dbReference>
<evidence type="ECO:0000256" key="3">
    <source>
        <dbReference type="ARBA" id="ARBA00023002"/>
    </source>
</evidence>
<keyword evidence="4 7" id="KW-0028">Amino-acid biosynthesis</keyword>
<comment type="subcellular location">
    <subcellularLocation>
        <location evidence="4">Cytoplasm</location>
    </subcellularLocation>
</comment>
<dbReference type="Proteomes" id="UP000014975">
    <property type="component" value="Unassembled WGS sequence"/>
</dbReference>
<dbReference type="InterPro" id="IPR036291">
    <property type="entry name" value="NAD(P)-bd_dom_sf"/>
</dbReference>
<evidence type="ECO:0000256" key="2">
    <source>
        <dbReference type="ARBA" id="ARBA00022857"/>
    </source>
</evidence>
<keyword evidence="11" id="KW-1185">Reference proteome</keyword>
<dbReference type="eggNOG" id="COG0345">
    <property type="taxonomic scope" value="Bacteria"/>
</dbReference>
<evidence type="ECO:0000256" key="1">
    <source>
        <dbReference type="ARBA" id="ARBA00005525"/>
    </source>
</evidence>
<keyword evidence="4" id="KW-0963">Cytoplasm</keyword>
<comment type="caution">
    <text evidence="10">The sequence shown here is derived from an EMBL/GenBank/DDBJ whole genome shotgun (WGS) entry which is preliminary data.</text>
</comment>
<organism evidence="10 11">
    <name type="scientific">Alkalidesulfovibrio alkalitolerans DSM 16529</name>
    <dbReference type="NCBI Taxonomy" id="1121439"/>
    <lineage>
        <taxon>Bacteria</taxon>
        <taxon>Pseudomonadati</taxon>
        <taxon>Thermodesulfobacteriota</taxon>
        <taxon>Desulfovibrionia</taxon>
        <taxon>Desulfovibrionales</taxon>
        <taxon>Desulfovibrionaceae</taxon>
        <taxon>Alkalidesulfovibrio</taxon>
    </lineage>
</organism>
<dbReference type="HAMAP" id="MF_01925">
    <property type="entry name" value="P5C_reductase"/>
    <property type="match status" value="1"/>
</dbReference>
<dbReference type="STRING" id="1121439.dsat_2640"/>
<dbReference type="RefSeq" id="WP_020886525.1">
    <property type="nucleotide sequence ID" value="NZ_ATHI01000007.1"/>
</dbReference>
<dbReference type="PANTHER" id="PTHR11645:SF0">
    <property type="entry name" value="PYRROLINE-5-CARBOXYLATE REDUCTASE 3"/>
    <property type="match status" value="1"/>
</dbReference>
<keyword evidence="3 4" id="KW-0560">Oxidoreductase</keyword>
<dbReference type="UniPathway" id="UPA00098">
    <property type="reaction ID" value="UER00361"/>
</dbReference>
<gene>
    <name evidence="4" type="primary">proC</name>
    <name evidence="10" type="ORF">dsat_2640</name>
</gene>
<evidence type="ECO:0000259" key="8">
    <source>
        <dbReference type="Pfam" id="PF03807"/>
    </source>
</evidence>
<protein>
    <recommendedName>
        <fullName evidence="4 5">Pyrroline-5-carboxylate reductase</fullName>
        <shortName evidence="4">P5C reductase</shortName>
        <shortName evidence="4">P5CR</shortName>
        <ecNumber evidence="4 5">1.5.1.2</ecNumber>
    </recommendedName>
    <alternativeName>
        <fullName evidence="4">PCA reductase</fullName>
    </alternativeName>
</protein>
<dbReference type="InterPro" id="IPR008927">
    <property type="entry name" value="6-PGluconate_DH-like_C_sf"/>
</dbReference>
<dbReference type="FunFam" id="1.10.3730.10:FF:000001">
    <property type="entry name" value="Pyrroline-5-carboxylate reductase"/>
    <property type="match status" value="1"/>
</dbReference>
<dbReference type="InterPro" id="IPR000304">
    <property type="entry name" value="Pyrroline-COOH_reductase"/>
</dbReference>
<dbReference type="OrthoDB" id="9805754at2"/>
<dbReference type="PIRSF" id="PIRSF000193">
    <property type="entry name" value="Pyrrol-5-carb_rd"/>
    <property type="match status" value="1"/>
</dbReference>
<feature type="binding site" evidence="6">
    <location>
        <begin position="7"/>
        <end position="12"/>
    </location>
    <ligand>
        <name>NADP(+)</name>
        <dbReference type="ChEBI" id="CHEBI:58349"/>
    </ligand>
</feature>
<dbReference type="PANTHER" id="PTHR11645">
    <property type="entry name" value="PYRROLINE-5-CARBOXYLATE REDUCTASE"/>
    <property type="match status" value="1"/>
</dbReference>
<accession>S7UQL0</accession>
<comment type="pathway">
    <text evidence="4 7">Amino-acid biosynthesis; L-proline biosynthesis; L-proline from L-glutamate 5-semialdehyde: step 1/1.</text>
</comment>
<evidence type="ECO:0000259" key="9">
    <source>
        <dbReference type="Pfam" id="PF14748"/>
    </source>
</evidence>
<dbReference type="Gene3D" id="3.40.50.720">
    <property type="entry name" value="NAD(P)-binding Rossmann-like Domain"/>
    <property type="match status" value="1"/>
</dbReference>
<comment type="catalytic activity">
    <reaction evidence="4 7">
        <text>L-proline + NADP(+) = (S)-1-pyrroline-5-carboxylate + NADPH + 2 H(+)</text>
        <dbReference type="Rhea" id="RHEA:14109"/>
        <dbReference type="ChEBI" id="CHEBI:15378"/>
        <dbReference type="ChEBI" id="CHEBI:17388"/>
        <dbReference type="ChEBI" id="CHEBI:57783"/>
        <dbReference type="ChEBI" id="CHEBI:58349"/>
        <dbReference type="ChEBI" id="CHEBI:60039"/>
        <dbReference type="EC" id="1.5.1.2"/>
    </reaction>
</comment>
<dbReference type="AlphaFoldDB" id="S7UQL0"/>
<dbReference type="GO" id="GO:0005737">
    <property type="term" value="C:cytoplasm"/>
    <property type="evidence" value="ECO:0007669"/>
    <property type="project" value="UniProtKB-SubCell"/>
</dbReference>
<dbReference type="PATRIC" id="fig|1121439.3.peg.1042"/>
<dbReference type="EMBL" id="ATHI01000007">
    <property type="protein sequence ID" value="EPR34598.1"/>
    <property type="molecule type" value="Genomic_DNA"/>
</dbReference>
<evidence type="ECO:0000256" key="6">
    <source>
        <dbReference type="PIRSR" id="PIRSR000193-1"/>
    </source>
</evidence>
<reference evidence="10 11" key="1">
    <citation type="journal article" date="2013" name="Genome Announc.">
        <title>Draft genome sequences for three mercury-methylating, sulfate-reducing bacteria.</title>
        <authorList>
            <person name="Brown S.D."/>
            <person name="Hurt R.A.Jr."/>
            <person name="Gilmour C.C."/>
            <person name="Elias D.A."/>
        </authorList>
    </citation>
    <scope>NUCLEOTIDE SEQUENCE [LARGE SCALE GENOMIC DNA]</scope>
    <source>
        <strain evidence="10 11">DSM 16529</strain>
    </source>
</reference>
<comment type="function">
    <text evidence="4">Catalyzes the reduction of 1-pyrroline-5-carboxylate (PCA) to L-proline.</text>
</comment>
<dbReference type="InterPro" id="IPR028939">
    <property type="entry name" value="P5C_Rdtase_cat_N"/>
</dbReference>
<proteinExistence type="inferred from homology"/>
<feature type="binding site" evidence="6">
    <location>
        <begin position="65"/>
        <end position="68"/>
    </location>
    <ligand>
        <name>NADP(+)</name>
        <dbReference type="ChEBI" id="CHEBI:58349"/>
    </ligand>
</feature>
<dbReference type="SUPFAM" id="SSF51735">
    <property type="entry name" value="NAD(P)-binding Rossmann-fold domains"/>
    <property type="match status" value="1"/>
</dbReference>
<dbReference type="Pfam" id="PF03807">
    <property type="entry name" value="F420_oxidored"/>
    <property type="match status" value="1"/>
</dbReference>
<sequence>MARIGFIGTGNMGAAIIKGLAGAGHSLTGTDLNRERVMELARDCGLSAADTPEAVAAAADYVVLAVKPQHMEALVRGLVPVLGPNKRLVSIAAGLSSERLREWSGGICPVVRVMPNTPALVGKGVSAVCFDGAADLDEDGRAVVLDIFKAVGEVHVLPEKDLDAFTAVVGSGPAYVFAFMEAVIEAGVSLGLTRDGATAMVKALFSGSCALAEQDGRHLSVLREMVTSPGGTTIAALIHMDRMGVRGHIVDAVRASCERSRELGKPS</sequence>
<comment type="catalytic activity">
    <reaction evidence="4">
        <text>L-proline + NAD(+) = (S)-1-pyrroline-5-carboxylate + NADH + 2 H(+)</text>
        <dbReference type="Rhea" id="RHEA:14105"/>
        <dbReference type="ChEBI" id="CHEBI:15378"/>
        <dbReference type="ChEBI" id="CHEBI:17388"/>
        <dbReference type="ChEBI" id="CHEBI:57540"/>
        <dbReference type="ChEBI" id="CHEBI:57945"/>
        <dbReference type="ChEBI" id="CHEBI:60039"/>
        <dbReference type="EC" id="1.5.1.2"/>
    </reaction>
</comment>
<dbReference type="NCBIfam" id="TIGR00112">
    <property type="entry name" value="proC"/>
    <property type="match status" value="1"/>
</dbReference>
<keyword evidence="2 4" id="KW-0521">NADP</keyword>
<dbReference type="Pfam" id="PF14748">
    <property type="entry name" value="P5CR_dimer"/>
    <property type="match status" value="1"/>
</dbReference>